<evidence type="ECO:0000256" key="12">
    <source>
        <dbReference type="ARBA" id="ARBA00053449"/>
    </source>
</evidence>
<dbReference type="EC" id="2.5.1.15" evidence="5 13"/>
<comment type="pathway">
    <text evidence="3 13">Cofactor biosynthesis; tetrahydrofolate biosynthesis; 7,8-dihydrofolate from 2-amino-4-hydroxy-6-hydroxymethyl-7,8-dihydropteridine diphosphate and 4-aminobenzoate: step 1/2.</text>
</comment>
<evidence type="ECO:0000256" key="10">
    <source>
        <dbReference type="ARBA" id="ARBA00022909"/>
    </source>
</evidence>
<keyword evidence="8 13" id="KW-0479">Metal-binding</keyword>
<organism evidence="15 16">
    <name type="scientific">Allobacillus salarius</name>
    <dbReference type="NCBI Taxonomy" id="1955272"/>
    <lineage>
        <taxon>Bacteria</taxon>
        <taxon>Bacillati</taxon>
        <taxon>Bacillota</taxon>
        <taxon>Bacilli</taxon>
        <taxon>Bacillales</taxon>
        <taxon>Bacillaceae</taxon>
        <taxon>Allobacillus</taxon>
    </lineage>
</organism>
<comment type="cofactor">
    <cofactor evidence="2 13">
        <name>Mg(2+)</name>
        <dbReference type="ChEBI" id="CHEBI:18420"/>
    </cofactor>
</comment>
<evidence type="ECO:0000256" key="5">
    <source>
        <dbReference type="ARBA" id="ARBA00012458"/>
    </source>
</evidence>
<dbReference type="GO" id="GO:0046872">
    <property type="term" value="F:metal ion binding"/>
    <property type="evidence" value="ECO:0007669"/>
    <property type="project" value="UniProtKB-KW"/>
</dbReference>
<dbReference type="GO" id="GO:0005829">
    <property type="term" value="C:cytosol"/>
    <property type="evidence" value="ECO:0007669"/>
    <property type="project" value="TreeGrafter"/>
</dbReference>
<evidence type="ECO:0000256" key="9">
    <source>
        <dbReference type="ARBA" id="ARBA00022842"/>
    </source>
</evidence>
<dbReference type="CDD" id="cd00739">
    <property type="entry name" value="DHPS"/>
    <property type="match status" value="1"/>
</dbReference>
<dbReference type="AlphaFoldDB" id="A0A556P6U3"/>
<evidence type="ECO:0000256" key="6">
    <source>
        <dbReference type="ARBA" id="ARBA00016919"/>
    </source>
</evidence>
<dbReference type="Pfam" id="PF00809">
    <property type="entry name" value="Pterin_bind"/>
    <property type="match status" value="1"/>
</dbReference>
<evidence type="ECO:0000256" key="8">
    <source>
        <dbReference type="ARBA" id="ARBA00022723"/>
    </source>
</evidence>
<dbReference type="InterPro" id="IPR011005">
    <property type="entry name" value="Dihydropteroate_synth-like_sf"/>
</dbReference>
<evidence type="ECO:0000256" key="2">
    <source>
        <dbReference type="ARBA" id="ARBA00001946"/>
    </source>
</evidence>
<dbReference type="UniPathway" id="UPA00077">
    <property type="reaction ID" value="UER00156"/>
</dbReference>
<dbReference type="InterPro" id="IPR006390">
    <property type="entry name" value="DHP_synth_dom"/>
</dbReference>
<accession>A0A556P6U3</accession>
<evidence type="ECO:0000256" key="7">
    <source>
        <dbReference type="ARBA" id="ARBA00022679"/>
    </source>
</evidence>
<comment type="catalytic activity">
    <reaction evidence="1">
        <text>(7,8-dihydropterin-6-yl)methyl diphosphate + 4-aminobenzoate = 7,8-dihydropteroate + diphosphate</text>
        <dbReference type="Rhea" id="RHEA:19949"/>
        <dbReference type="ChEBI" id="CHEBI:17836"/>
        <dbReference type="ChEBI" id="CHEBI:17839"/>
        <dbReference type="ChEBI" id="CHEBI:33019"/>
        <dbReference type="ChEBI" id="CHEBI:72950"/>
        <dbReference type="EC" id="2.5.1.15"/>
    </reaction>
</comment>
<dbReference type="GO" id="GO:0046656">
    <property type="term" value="P:folic acid biosynthetic process"/>
    <property type="evidence" value="ECO:0007669"/>
    <property type="project" value="UniProtKB-KW"/>
</dbReference>
<proteinExistence type="inferred from homology"/>
<dbReference type="PANTHER" id="PTHR20941">
    <property type="entry name" value="FOLATE SYNTHESIS PROTEINS"/>
    <property type="match status" value="1"/>
</dbReference>
<dbReference type="OrthoDB" id="9811744at2"/>
<keyword evidence="7 13" id="KW-0808">Transferase</keyword>
<sequence>MKSLTINSQSRIDFSKKTTIMGILNVTPDSFSDGGKFNQLDDAVERAKRLVADGAGIIDIGGESTRPGHEPVSYEEESERVVPVIERLAKSMDTPISIDTFKAKTAENALQAGATIINDVWGAKADPEITAVAKSFDAPIILMHNQDAPHYDDLIEDMKKSLAESIEIAKKNGVSEDKIIIDPGIGFGKTLEQNLLVMRRLSELKAMGYPILLGTSRKSMIGKVLDLPVDERIEGTIATVCSGIQQGVEIVRVHDVKEVNRAVQMMDAMLGKGGVSFG</sequence>
<evidence type="ECO:0000256" key="11">
    <source>
        <dbReference type="ARBA" id="ARBA00030193"/>
    </source>
</evidence>
<evidence type="ECO:0000313" key="16">
    <source>
        <dbReference type="Proteomes" id="UP000316425"/>
    </source>
</evidence>
<dbReference type="PROSITE" id="PS00792">
    <property type="entry name" value="DHPS_1"/>
    <property type="match status" value="1"/>
</dbReference>
<dbReference type="FunFam" id="3.20.20.20:FF:000006">
    <property type="entry name" value="Dihydropteroate synthase"/>
    <property type="match status" value="1"/>
</dbReference>
<evidence type="ECO:0000259" key="14">
    <source>
        <dbReference type="PROSITE" id="PS50972"/>
    </source>
</evidence>
<evidence type="ECO:0000256" key="3">
    <source>
        <dbReference type="ARBA" id="ARBA00004763"/>
    </source>
</evidence>
<protein>
    <recommendedName>
        <fullName evidence="6 13">Dihydropteroate synthase</fullName>
        <shortName evidence="13">DHPS</shortName>
        <ecNumber evidence="5 13">2.5.1.15</ecNumber>
    </recommendedName>
    <alternativeName>
        <fullName evidence="11 13">Dihydropteroate pyrophosphorylase</fullName>
    </alternativeName>
</protein>
<evidence type="ECO:0000256" key="1">
    <source>
        <dbReference type="ARBA" id="ARBA00000012"/>
    </source>
</evidence>
<dbReference type="InterPro" id="IPR045031">
    <property type="entry name" value="DHP_synth-like"/>
</dbReference>
<evidence type="ECO:0000256" key="13">
    <source>
        <dbReference type="RuleBase" id="RU361205"/>
    </source>
</evidence>
<dbReference type="PROSITE" id="PS50972">
    <property type="entry name" value="PTERIN_BINDING"/>
    <property type="match status" value="1"/>
</dbReference>
<evidence type="ECO:0000256" key="4">
    <source>
        <dbReference type="ARBA" id="ARBA00009503"/>
    </source>
</evidence>
<evidence type="ECO:0000313" key="15">
    <source>
        <dbReference type="EMBL" id="TSJ60119.1"/>
    </source>
</evidence>
<keyword evidence="9 13" id="KW-0460">Magnesium</keyword>
<dbReference type="EMBL" id="VMHE01000034">
    <property type="protein sequence ID" value="TSJ60119.1"/>
    <property type="molecule type" value="Genomic_DNA"/>
</dbReference>
<dbReference type="GO" id="GO:0004156">
    <property type="term" value="F:dihydropteroate synthase activity"/>
    <property type="evidence" value="ECO:0007669"/>
    <property type="project" value="UniProtKB-EC"/>
</dbReference>
<dbReference type="Proteomes" id="UP000316425">
    <property type="component" value="Unassembled WGS sequence"/>
</dbReference>
<dbReference type="PROSITE" id="PS00793">
    <property type="entry name" value="DHPS_2"/>
    <property type="match status" value="1"/>
</dbReference>
<name>A0A556P6U3_9BACI</name>
<keyword evidence="10 13" id="KW-0289">Folate biosynthesis</keyword>
<dbReference type="InterPro" id="IPR000489">
    <property type="entry name" value="Pterin-binding_dom"/>
</dbReference>
<gene>
    <name evidence="15" type="primary">folP</name>
    <name evidence="15" type="ORF">FPQ13_12170</name>
</gene>
<comment type="caution">
    <text evidence="15">The sequence shown here is derived from an EMBL/GenBank/DDBJ whole genome shotgun (WGS) entry which is preliminary data.</text>
</comment>
<dbReference type="NCBIfam" id="TIGR01496">
    <property type="entry name" value="DHPS"/>
    <property type="match status" value="1"/>
</dbReference>
<dbReference type="PANTHER" id="PTHR20941:SF1">
    <property type="entry name" value="FOLIC ACID SYNTHESIS PROTEIN FOL1"/>
    <property type="match status" value="1"/>
</dbReference>
<keyword evidence="16" id="KW-1185">Reference proteome</keyword>
<comment type="similarity">
    <text evidence="4 13">Belongs to the DHPS family.</text>
</comment>
<reference evidence="15 16" key="1">
    <citation type="submission" date="2019-07" db="EMBL/GenBank/DDBJ databases">
        <title>Allobacillus sp. nov. SKP isolated from shrimp paste of Euphausiacea.</title>
        <authorList>
            <person name="Kanchanasin P."/>
            <person name="Tanasupawat S."/>
            <person name="Shi W."/>
            <person name="Wu L."/>
            <person name="Ma J."/>
        </authorList>
    </citation>
    <scope>NUCLEOTIDE SEQUENCE [LARGE SCALE GENOMIC DNA]</scope>
    <source>
        <strain evidence="15 16">SKP4-8</strain>
    </source>
</reference>
<feature type="domain" description="Pterin-binding" evidence="14">
    <location>
        <begin position="18"/>
        <end position="264"/>
    </location>
</feature>
<dbReference type="GO" id="GO:0046654">
    <property type="term" value="P:tetrahydrofolate biosynthetic process"/>
    <property type="evidence" value="ECO:0007669"/>
    <property type="project" value="UniProtKB-UniPathway"/>
</dbReference>
<dbReference type="RefSeq" id="WP_144089596.1">
    <property type="nucleotide sequence ID" value="NZ_VMHE01000034.1"/>
</dbReference>
<dbReference type="SUPFAM" id="SSF51717">
    <property type="entry name" value="Dihydropteroate synthetase-like"/>
    <property type="match status" value="1"/>
</dbReference>
<comment type="function">
    <text evidence="12 13">Catalyzes the condensation of para-aminobenzoate (pABA) with 6-hydroxymethyl-7,8-dihydropterin diphosphate (DHPt-PP) to form 7,8-dihydropteroate (H2Pte), the immediate precursor of folate derivatives.</text>
</comment>
<dbReference type="Gene3D" id="3.20.20.20">
    <property type="entry name" value="Dihydropteroate synthase-like"/>
    <property type="match status" value="1"/>
</dbReference>